<dbReference type="CDD" id="cd05402">
    <property type="entry name" value="NT_PAP_TUTase"/>
    <property type="match status" value="1"/>
</dbReference>
<keyword evidence="10" id="KW-0067">ATP-binding</keyword>
<evidence type="ECO:0000256" key="2">
    <source>
        <dbReference type="ARBA" id="ARBA00001946"/>
    </source>
</evidence>
<feature type="domain" description="Poly(A) polymerase nucleotidyltransferase" evidence="15">
    <location>
        <begin position="115"/>
        <end position="266"/>
    </location>
</feature>
<evidence type="ECO:0000256" key="7">
    <source>
        <dbReference type="ARBA" id="ARBA00022679"/>
    </source>
</evidence>
<dbReference type="Proteomes" id="UP000811246">
    <property type="component" value="Chromosome 1"/>
</dbReference>
<evidence type="ECO:0000313" key="16">
    <source>
        <dbReference type="EMBL" id="KAG6731550.1"/>
    </source>
</evidence>
<keyword evidence="9" id="KW-0547">Nucleotide-binding</keyword>
<dbReference type="Pfam" id="PF20750">
    <property type="entry name" value="PAP_NTPase"/>
    <property type="match status" value="1"/>
</dbReference>
<keyword evidence="8" id="KW-0479">Metal-binding</keyword>
<feature type="signal peptide" evidence="13">
    <location>
        <begin position="1"/>
        <end position="27"/>
    </location>
</feature>
<feature type="chain" id="PRO_5037002530" description="polynucleotide adenylyltransferase" evidence="13">
    <location>
        <begin position="28"/>
        <end position="536"/>
    </location>
</feature>
<accession>A0A922G5B1</accession>
<evidence type="ECO:0000256" key="5">
    <source>
        <dbReference type="ARBA" id="ARBA00012388"/>
    </source>
</evidence>
<evidence type="ECO:0000256" key="4">
    <source>
        <dbReference type="ARBA" id="ARBA00010912"/>
    </source>
</evidence>
<comment type="similarity">
    <text evidence="4">Belongs to the poly(A) polymerase family.</text>
</comment>
<dbReference type="PANTHER" id="PTHR10682:SF33">
    <property type="entry name" value="NUCLEAR POLY(A) POLYMERASE 3"/>
    <property type="match status" value="1"/>
</dbReference>
<proteinExistence type="inferred from homology"/>
<keyword evidence="13" id="KW-0732">Signal</keyword>
<name>A0A922G5B1_CARIL</name>
<evidence type="ECO:0000256" key="9">
    <source>
        <dbReference type="ARBA" id="ARBA00022741"/>
    </source>
</evidence>
<gene>
    <name evidence="16" type="ORF">I3842_01G134000</name>
</gene>
<evidence type="ECO:0000256" key="12">
    <source>
        <dbReference type="ARBA" id="ARBA00023242"/>
    </source>
</evidence>
<comment type="cofactor">
    <cofactor evidence="1">
        <name>Mn(2+)</name>
        <dbReference type="ChEBI" id="CHEBI:29035"/>
    </cofactor>
</comment>
<dbReference type="GO" id="GO:0005524">
    <property type="term" value="F:ATP binding"/>
    <property type="evidence" value="ECO:0007669"/>
    <property type="project" value="UniProtKB-KW"/>
</dbReference>
<dbReference type="GO" id="GO:0046872">
    <property type="term" value="F:metal ion binding"/>
    <property type="evidence" value="ECO:0007669"/>
    <property type="project" value="UniProtKB-KW"/>
</dbReference>
<dbReference type="GO" id="GO:0005634">
    <property type="term" value="C:nucleus"/>
    <property type="evidence" value="ECO:0007669"/>
    <property type="project" value="UniProtKB-SubCell"/>
</dbReference>
<comment type="cofactor">
    <cofactor evidence="2">
        <name>Mg(2+)</name>
        <dbReference type="ChEBI" id="CHEBI:18420"/>
    </cofactor>
</comment>
<feature type="domain" description="Poly(A) polymerase central" evidence="14">
    <location>
        <begin position="280"/>
        <end position="369"/>
    </location>
</feature>
<evidence type="ECO:0000256" key="8">
    <source>
        <dbReference type="ARBA" id="ARBA00022723"/>
    </source>
</evidence>
<evidence type="ECO:0000256" key="13">
    <source>
        <dbReference type="SAM" id="SignalP"/>
    </source>
</evidence>
<dbReference type="PANTHER" id="PTHR10682">
    <property type="entry name" value="POLY A POLYMERASE"/>
    <property type="match status" value="1"/>
</dbReference>
<evidence type="ECO:0000259" key="14">
    <source>
        <dbReference type="Pfam" id="PF04928"/>
    </source>
</evidence>
<keyword evidence="6" id="KW-0507">mRNA processing</keyword>
<protein>
    <recommendedName>
        <fullName evidence="5">polynucleotide adenylyltransferase</fullName>
        <ecNumber evidence="5">2.7.7.19</ecNumber>
    </recommendedName>
</protein>
<keyword evidence="12" id="KW-0539">Nucleus</keyword>
<comment type="caution">
    <text evidence="16">The sequence shown here is derived from an EMBL/GenBank/DDBJ whole genome shotgun (WGS) entry which is preliminary data.</text>
</comment>
<dbReference type="EC" id="2.7.7.19" evidence="5"/>
<evidence type="ECO:0000313" key="17">
    <source>
        <dbReference type="Proteomes" id="UP000811246"/>
    </source>
</evidence>
<evidence type="ECO:0000256" key="11">
    <source>
        <dbReference type="ARBA" id="ARBA00022842"/>
    </source>
</evidence>
<evidence type="ECO:0000256" key="3">
    <source>
        <dbReference type="ARBA" id="ARBA00004123"/>
    </source>
</evidence>
<dbReference type="GO" id="GO:1990817">
    <property type="term" value="F:poly(A) RNA polymerase activity"/>
    <property type="evidence" value="ECO:0007669"/>
    <property type="project" value="UniProtKB-EC"/>
</dbReference>
<dbReference type="EMBL" id="CM031825">
    <property type="protein sequence ID" value="KAG6731550.1"/>
    <property type="molecule type" value="Genomic_DNA"/>
</dbReference>
<dbReference type="InterPro" id="IPR048840">
    <property type="entry name" value="PolA_pol_NTPase"/>
</dbReference>
<evidence type="ECO:0000259" key="15">
    <source>
        <dbReference type="Pfam" id="PF20750"/>
    </source>
</evidence>
<keyword evidence="11" id="KW-0460">Magnesium</keyword>
<dbReference type="Pfam" id="PF04928">
    <property type="entry name" value="PAP_central"/>
    <property type="match status" value="1"/>
</dbReference>
<dbReference type="GO" id="GO:0006397">
    <property type="term" value="P:mRNA processing"/>
    <property type="evidence" value="ECO:0007669"/>
    <property type="project" value="UniProtKB-KW"/>
</dbReference>
<sequence length="536" mass="60974">MRNSISPISIFLLLVALSPIFPPLTRCSILPLNESDNMRGNMQANTHYDLCLSYLQSNPQSSNADAKGLAQIMGNTLLACATEELNYIEGLIKQARARARAILGLLCRTIHPSCEIVLTWIKKVAWQRRFPKEKIAATWPRSKIFPSLSFLFFCLFFVRGSESDIDALCVVPFFATMAEDFFVVLHNMLKSRPEVSEIHCVKDAKVPLIRFEFDGISIDLPYAQLKLSSVPENVDVLNPYFLRGVNETSWKSLSGVRANKRILQLVPNLENFQPMLQFHLAILAASVCQKHPNASLNSLIMNFFQMFAFWPWPTPIILQNGILPTTKDAIEIRSLMPIQLPCSPYEYCHSNVTRSTFHRIRAEFLRGHNRTRGSVFEHFPCPKEYTRFVKIYLSASNQDDLGDWVGWVKSLFCSLLIKLGEVQGFCDPNLVEHVDMDVIVPNVMFYRGLNPSKSSFIDIRHVKEDFMKNLKNGYQGSAGGMGLSILLASIGKWTKECWKILDYNLRRTPMYSQHLPHYFVGYVATDREIENPSDGG</sequence>
<dbReference type="InterPro" id="IPR007012">
    <property type="entry name" value="PolA_pol_cen_dom"/>
</dbReference>
<reference evidence="16" key="1">
    <citation type="submission" date="2021-01" db="EMBL/GenBank/DDBJ databases">
        <authorList>
            <person name="Lovell J.T."/>
            <person name="Bentley N."/>
            <person name="Bhattarai G."/>
            <person name="Jenkins J.W."/>
            <person name="Sreedasyam A."/>
            <person name="Alarcon Y."/>
            <person name="Bock C."/>
            <person name="Boston L."/>
            <person name="Carlson J."/>
            <person name="Cervantes K."/>
            <person name="Clermont K."/>
            <person name="Krom N."/>
            <person name="Kubenka K."/>
            <person name="Mamidi S."/>
            <person name="Mattison C."/>
            <person name="Monteros M."/>
            <person name="Pisani C."/>
            <person name="Plott C."/>
            <person name="Rajasekar S."/>
            <person name="Rhein H.S."/>
            <person name="Rohla C."/>
            <person name="Song M."/>
            <person name="Hilaire R.S."/>
            <person name="Shu S."/>
            <person name="Wells L."/>
            <person name="Wang X."/>
            <person name="Webber J."/>
            <person name="Heerema R.J."/>
            <person name="Klein P."/>
            <person name="Conner P."/>
            <person name="Grauke L."/>
            <person name="Grimwood J."/>
            <person name="Schmutz J."/>
            <person name="Randall J.J."/>
        </authorList>
    </citation>
    <scope>NUCLEOTIDE SEQUENCE</scope>
    <source>
        <tissue evidence="16">Leaf</tissue>
    </source>
</reference>
<comment type="subcellular location">
    <subcellularLocation>
        <location evidence="3">Nucleus</location>
    </subcellularLocation>
</comment>
<evidence type="ECO:0000256" key="1">
    <source>
        <dbReference type="ARBA" id="ARBA00001936"/>
    </source>
</evidence>
<organism evidence="16 17">
    <name type="scientific">Carya illinoinensis</name>
    <name type="common">Pecan</name>
    <dbReference type="NCBI Taxonomy" id="32201"/>
    <lineage>
        <taxon>Eukaryota</taxon>
        <taxon>Viridiplantae</taxon>
        <taxon>Streptophyta</taxon>
        <taxon>Embryophyta</taxon>
        <taxon>Tracheophyta</taxon>
        <taxon>Spermatophyta</taxon>
        <taxon>Magnoliopsida</taxon>
        <taxon>eudicotyledons</taxon>
        <taxon>Gunneridae</taxon>
        <taxon>Pentapetalae</taxon>
        <taxon>rosids</taxon>
        <taxon>fabids</taxon>
        <taxon>Fagales</taxon>
        <taxon>Juglandaceae</taxon>
        <taxon>Carya</taxon>
    </lineage>
</organism>
<keyword evidence="7" id="KW-0808">Transferase</keyword>
<dbReference type="AlphaFoldDB" id="A0A922G5B1"/>
<evidence type="ECO:0000256" key="6">
    <source>
        <dbReference type="ARBA" id="ARBA00022664"/>
    </source>
</evidence>
<evidence type="ECO:0000256" key="10">
    <source>
        <dbReference type="ARBA" id="ARBA00022840"/>
    </source>
</evidence>